<dbReference type="PANTHER" id="PTHR11761">
    <property type="entry name" value="50S/60S RIBOSOMAL PROTEIN L14/L23"/>
    <property type="match status" value="1"/>
</dbReference>
<dbReference type="EMBL" id="KC967297">
    <property type="protein sequence ID" value="AGR42818.1"/>
    <property type="molecule type" value="Genomic_DNA"/>
</dbReference>
<evidence type="ECO:0000313" key="17">
    <source>
        <dbReference type="EMBL" id="AGR43205.1"/>
    </source>
</evidence>
<dbReference type="EMBL" id="KC967294">
    <property type="protein sequence ID" value="AGR42689.1"/>
    <property type="molecule type" value="Genomic_DNA"/>
</dbReference>
<dbReference type="EMBL" id="KC967302">
    <property type="protein sequence ID" value="AGR43033.1"/>
    <property type="molecule type" value="Genomic_DNA"/>
</dbReference>
<dbReference type="EMBL" id="KC967296">
    <property type="protein sequence ID" value="AGR42775.1"/>
    <property type="molecule type" value="Genomic_DNA"/>
</dbReference>
<dbReference type="EMBL" id="KC967304">
    <property type="protein sequence ID" value="AGR43119.1"/>
    <property type="molecule type" value="Genomic_DNA"/>
</dbReference>
<evidence type="ECO:0000313" key="6">
    <source>
        <dbReference type="EMBL" id="AGR42732.1"/>
    </source>
</evidence>
<evidence type="ECO:0000256" key="1">
    <source>
        <dbReference type="ARBA" id="ARBA00010745"/>
    </source>
</evidence>
<evidence type="ECO:0000313" key="7">
    <source>
        <dbReference type="EMBL" id="AGR42775.1"/>
    </source>
</evidence>
<dbReference type="CDD" id="cd00337">
    <property type="entry name" value="Ribosomal_uL14"/>
    <property type="match status" value="1"/>
</dbReference>
<evidence type="ECO:0000313" key="9">
    <source>
        <dbReference type="EMBL" id="AGR42861.1"/>
    </source>
</evidence>
<evidence type="ECO:0000256" key="2">
    <source>
        <dbReference type="ARBA" id="ARBA00022980"/>
    </source>
</evidence>
<organism evidence="18 19">
    <name type="scientific">Ostreococcus tauri</name>
    <name type="common">Marine green alga</name>
    <dbReference type="NCBI Taxonomy" id="70448"/>
    <lineage>
        <taxon>Eukaryota</taxon>
        <taxon>Viridiplantae</taxon>
        <taxon>Chlorophyta</taxon>
        <taxon>Mamiellophyceae</taxon>
        <taxon>Mamiellales</taxon>
        <taxon>Bathycoccaceae</taxon>
        <taxon>Ostreococcus</taxon>
    </lineage>
</organism>
<evidence type="ECO:0000313" key="5">
    <source>
        <dbReference type="EMBL" id="AGR42689.1"/>
    </source>
</evidence>
<evidence type="ECO:0000313" key="12">
    <source>
        <dbReference type="EMBL" id="AGR42990.1"/>
    </source>
</evidence>
<dbReference type="AlphaFoldDB" id="Q0P3I1"/>
<keyword evidence="18" id="KW-0496">Mitochondrion</keyword>
<evidence type="ECO:0000256" key="3">
    <source>
        <dbReference type="ARBA" id="ARBA00023274"/>
    </source>
</evidence>
<dbReference type="GO" id="GO:0006412">
    <property type="term" value="P:translation"/>
    <property type="evidence" value="ECO:0007669"/>
    <property type="project" value="InterPro"/>
</dbReference>
<gene>
    <name evidence="18" type="ordered locus">OtMtg00100</name>
</gene>
<dbReference type="HAMAP" id="MF_01367">
    <property type="entry name" value="Ribosomal_uL14"/>
    <property type="match status" value="1"/>
</dbReference>
<evidence type="ECO:0000256" key="4">
    <source>
        <dbReference type="RuleBase" id="RU003949"/>
    </source>
</evidence>
<dbReference type="InterPro" id="IPR005745">
    <property type="entry name" value="Ribosomal_uL14_bac-type"/>
</dbReference>
<dbReference type="Pfam" id="PF00238">
    <property type="entry name" value="Ribosomal_L14"/>
    <property type="match status" value="1"/>
</dbReference>
<dbReference type="SUPFAM" id="SSF50193">
    <property type="entry name" value="Ribosomal protein L14"/>
    <property type="match status" value="1"/>
</dbReference>
<evidence type="ECO:0000313" key="11">
    <source>
        <dbReference type="EMBL" id="AGR42947.1"/>
    </source>
</evidence>
<dbReference type="EMBL" id="CR954200">
    <property type="protein sequence ID" value="CAL36396.1"/>
    <property type="molecule type" value="Genomic_DNA"/>
</dbReference>
<dbReference type="PANTHER" id="PTHR11761:SF3">
    <property type="entry name" value="LARGE RIBOSOMAL SUBUNIT PROTEIN UL14M"/>
    <property type="match status" value="1"/>
</dbReference>
<reference evidence="18 19" key="2">
    <citation type="journal article" date="2007" name="Mol. Biol. Evol.">
        <title>The complete chloroplast and mitochondrial DNA sequence of Ostreococcus tauri: organelle genomes of the smallest eukaryote are examples of compaction.</title>
        <authorList>
            <person name="Robbens S."/>
            <person name="Derelle E."/>
            <person name="Ferraz C."/>
            <person name="Wuyts J."/>
            <person name="Moreau H."/>
            <person name="Van de Peer Y."/>
        </authorList>
    </citation>
    <scope>NUCLEOTIDE SEQUENCE [LARGE SCALE GENOMIC DNA]</scope>
    <source>
        <strain evidence="18 19">OTTH0595</strain>
    </source>
</reference>
<sequence>MIQVGTQLHVADNSGAKKVECIKVLNKTKQRVGGAGEFVLVSVKEINQKQTQKVKKGQIFKAVILETKFPIQRKDGSSLKFQRNTVILVSPQLSPVGTRIQSFVPYELRHKNLSKILALASASI</sequence>
<evidence type="ECO:0000313" key="14">
    <source>
        <dbReference type="EMBL" id="AGR43076.1"/>
    </source>
</evidence>
<geneLocation type="mitochondrion" evidence="18"/>
<accession>Q0P3I1</accession>
<dbReference type="STRING" id="70448.Q0P3I1"/>
<dbReference type="InterPro" id="IPR000218">
    <property type="entry name" value="Ribosomal_uL14"/>
</dbReference>
<evidence type="ECO:0000313" key="10">
    <source>
        <dbReference type="EMBL" id="AGR42904.1"/>
    </source>
</evidence>
<dbReference type="EMBL" id="KC967301">
    <property type="protein sequence ID" value="AGR42990.1"/>
    <property type="molecule type" value="Genomic_DNA"/>
</dbReference>
<keyword evidence="2 4" id="KW-0689">Ribosomal protein</keyword>
<keyword evidence="19" id="KW-1185">Reference proteome</keyword>
<dbReference type="GO" id="GO:0070180">
    <property type="term" value="F:large ribosomal subunit rRNA binding"/>
    <property type="evidence" value="ECO:0007669"/>
    <property type="project" value="TreeGrafter"/>
</dbReference>
<evidence type="ECO:0000313" key="8">
    <source>
        <dbReference type="EMBL" id="AGR42818.1"/>
    </source>
</evidence>
<dbReference type="EMBL" id="KC967295">
    <property type="protein sequence ID" value="AGR42732.1"/>
    <property type="molecule type" value="Genomic_DNA"/>
</dbReference>
<dbReference type="KEGG" id="ota:OstapMp10"/>
<evidence type="ECO:0000313" key="19">
    <source>
        <dbReference type="Proteomes" id="UP000009170"/>
    </source>
</evidence>
<reference evidence="18" key="1">
    <citation type="journal article" date="2006" name="Mol. Biol. Evol.">
        <title>The Chloroplast and Mitochondrial DNA sequence of Ostreococcus tauri: organelle genomes of the smallest eukaryote are examples of compaction.</title>
        <authorList>
            <person name="Robbens S."/>
            <person name="Derelle E."/>
            <person name="Ferraz C."/>
            <person name="Wuyts J."/>
            <person name="Moreau H."/>
            <person name="Van de Peer Y."/>
        </authorList>
    </citation>
    <scope>NUCLEOTIDE SEQUENCE</scope>
    <source>
        <strain evidence="18">OTTH0595</strain>
    </source>
</reference>
<comment type="similarity">
    <text evidence="1 4">Belongs to the universal ribosomal protein uL14 family.</text>
</comment>
<reference evidence="5" key="3">
    <citation type="journal article" date="2013" name="Genome Biol. Evol.">
        <title>Organellar Inheritance in the Green Lineage: Insights from Ostreococcus tauri.</title>
        <authorList>
            <person name="Blanc-Mathieu R."/>
            <person name="Sanchez-Ferandin S."/>
            <person name="Eyre-Walker A."/>
            <person name="Piganeau G."/>
        </authorList>
    </citation>
    <scope>NUCLEOTIDE SEQUENCE</scope>
    <source>
        <strain evidence="6">RCC1108</strain>
        <strain evidence="7">RCC1110</strain>
        <strain evidence="8">RCC1112</strain>
        <strain evidence="9">RCC1114</strain>
        <strain evidence="10">RCC1115</strain>
        <strain evidence="11">RCC1116</strain>
        <strain evidence="12">RCC1117</strain>
        <strain evidence="13">RCC1118</strain>
        <strain evidence="14">RCC1123</strain>
        <strain evidence="15">RCC1558</strain>
        <strain evidence="16">RCC1559</strain>
        <strain evidence="17">RCC1561</strain>
        <strain evidence="5">RCC745-2009</strain>
    </source>
</reference>
<protein>
    <submittedName>
        <fullName evidence="18">Mitochondrion, complete genome</fullName>
    </submittedName>
    <submittedName>
        <fullName evidence="5">Ribosomal protein L14</fullName>
    </submittedName>
</protein>
<dbReference type="EMBL" id="KC967305">
    <property type="protein sequence ID" value="AGR43162.1"/>
    <property type="molecule type" value="Genomic_DNA"/>
</dbReference>
<dbReference type="EMBL" id="KC967306">
    <property type="protein sequence ID" value="AGR43205.1"/>
    <property type="molecule type" value="Genomic_DNA"/>
</dbReference>
<dbReference type="EMBL" id="KC967303">
    <property type="protein sequence ID" value="AGR43076.1"/>
    <property type="molecule type" value="Genomic_DNA"/>
</dbReference>
<dbReference type="EMBL" id="KC967298">
    <property type="protein sequence ID" value="AGR42861.1"/>
    <property type="molecule type" value="Genomic_DNA"/>
</dbReference>
<dbReference type="EMBL" id="KC967299">
    <property type="protein sequence ID" value="AGR42904.1"/>
    <property type="molecule type" value="Genomic_DNA"/>
</dbReference>
<dbReference type="GO" id="GO:0003735">
    <property type="term" value="F:structural constituent of ribosome"/>
    <property type="evidence" value="ECO:0007669"/>
    <property type="project" value="InterPro"/>
</dbReference>
<dbReference type="InterPro" id="IPR036853">
    <property type="entry name" value="Ribosomal_uL14_sf"/>
</dbReference>
<evidence type="ECO:0000313" key="13">
    <source>
        <dbReference type="EMBL" id="AGR43033.1"/>
    </source>
</evidence>
<dbReference type="Gene3D" id="2.40.150.20">
    <property type="entry name" value="Ribosomal protein L14"/>
    <property type="match status" value="1"/>
</dbReference>
<proteinExistence type="inferred from homology"/>
<name>Q0P3I1_OSTTA</name>
<keyword evidence="3 4" id="KW-0687">Ribonucleoprotein</keyword>
<dbReference type="Proteomes" id="UP000009170">
    <property type="component" value="Mitochondrion"/>
</dbReference>
<evidence type="ECO:0000313" key="16">
    <source>
        <dbReference type="EMBL" id="AGR43162.1"/>
    </source>
</evidence>
<dbReference type="GO" id="GO:0005762">
    <property type="term" value="C:mitochondrial large ribosomal subunit"/>
    <property type="evidence" value="ECO:0007669"/>
    <property type="project" value="TreeGrafter"/>
</dbReference>
<dbReference type="SMART" id="SM01374">
    <property type="entry name" value="Ribosomal_L14"/>
    <property type="match status" value="1"/>
</dbReference>
<dbReference type="EMBL" id="KC967300">
    <property type="protein sequence ID" value="AGR42947.1"/>
    <property type="molecule type" value="Genomic_DNA"/>
</dbReference>
<evidence type="ECO:0000313" key="15">
    <source>
        <dbReference type="EMBL" id="AGR43119.1"/>
    </source>
</evidence>
<dbReference type="NCBIfam" id="TIGR01067">
    <property type="entry name" value="rplN_bact"/>
    <property type="match status" value="1"/>
</dbReference>
<evidence type="ECO:0000313" key="18">
    <source>
        <dbReference type="EMBL" id="CAL36396.1"/>
    </source>
</evidence>